<evidence type="ECO:0000256" key="10">
    <source>
        <dbReference type="ARBA" id="ARBA00023157"/>
    </source>
</evidence>
<comment type="catalytic activity">
    <reaction evidence="14">
        <text>a guanylyl-uridine-RNA = a 3'-end 2',3'-cyclophospho-GMP-RNA + a 5'-end dephospho-uridine-RNA</text>
        <dbReference type="Rhea" id="RHEA:81323"/>
        <dbReference type="Rhea" id="RHEA-COMP:17356"/>
        <dbReference type="Rhea" id="RHEA-COMP:19658"/>
        <dbReference type="Rhea" id="RHEA-COMP:19659"/>
        <dbReference type="ChEBI" id="CHEBI:173224"/>
        <dbReference type="ChEBI" id="CHEBI:231849"/>
        <dbReference type="ChEBI" id="CHEBI:231850"/>
    </reaction>
</comment>
<keyword evidence="7" id="KW-0255">Endonuclease</keyword>
<reference evidence="18" key="1">
    <citation type="submission" date="2025-08" db="UniProtKB">
        <authorList>
            <consortium name="Ensembl"/>
        </authorList>
    </citation>
    <scope>IDENTIFICATION</scope>
</reference>
<evidence type="ECO:0000313" key="19">
    <source>
        <dbReference type="Proteomes" id="UP000261660"/>
    </source>
</evidence>
<dbReference type="Ensembl" id="ENSLBET00000002331.1">
    <property type="protein sequence ID" value="ENSLBEP00000002202.1"/>
    <property type="gene ID" value="ENSLBEG00000001745.1"/>
</dbReference>
<evidence type="ECO:0000256" key="12">
    <source>
        <dbReference type="ARBA" id="ARBA00023228"/>
    </source>
</evidence>
<dbReference type="GO" id="GO:0043202">
    <property type="term" value="C:lysosomal lumen"/>
    <property type="evidence" value="ECO:0007669"/>
    <property type="project" value="UniProtKB-SubCell"/>
</dbReference>
<evidence type="ECO:0000256" key="13">
    <source>
        <dbReference type="ARBA" id="ARBA00023239"/>
    </source>
</evidence>
<keyword evidence="6" id="KW-0540">Nuclease</keyword>
<feature type="active site" evidence="16">
    <location>
        <position position="161"/>
    </location>
</feature>
<dbReference type="GO" id="GO:0005576">
    <property type="term" value="C:extracellular region"/>
    <property type="evidence" value="ECO:0007669"/>
    <property type="project" value="UniProtKB-SubCell"/>
</dbReference>
<sequence>MHIKKLQRDTNNRAHCILSHTLNSYFNDLQRDGNQHILCCNVSFMRSDMTLCSPLLLCLAAALSSAYVITDHHHHHHDNMWTKLILTHHWPKTFCSMEHCKANISYWTLHGLWPDKGIDCNSSWHFNSSQIQDLIPDMKKSWPDLLKPTSDEFWKYEWHKHGTCAAKADSLNSQHKYFNKALDLYHKVDLDRTLQKFNITPSEDYYKLSQIEDAIENFYSVKPKIQCAHKSRRDEVQVLGQIEICFDADFSLIDCERHFTKDTVSKGHGDRLMDVDMPSGFMVCQHDMPVYYPPVSKEIFR</sequence>
<evidence type="ECO:0000256" key="11">
    <source>
        <dbReference type="ARBA" id="ARBA00023180"/>
    </source>
</evidence>
<evidence type="ECO:0000256" key="4">
    <source>
        <dbReference type="ARBA" id="ARBA00007469"/>
    </source>
</evidence>
<dbReference type="Proteomes" id="UP000261660">
    <property type="component" value="Unplaced"/>
</dbReference>
<evidence type="ECO:0000256" key="6">
    <source>
        <dbReference type="ARBA" id="ARBA00022722"/>
    </source>
</evidence>
<dbReference type="GO" id="GO:0005788">
    <property type="term" value="C:endoplasmic reticulum lumen"/>
    <property type="evidence" value="ECO:0007669"/>
    <property type="project" value="UniProtKB-SubCell"/>
</dbReference>
<feature type="active site" evidence="16">
    <location>
        <position position="157"/>
    </location>
</feature>
<dbReference type="InterPro" id="IPR018188">
    <property type="entry name" value="RNase_T2_His_AS_1"/>
</dbReference>
<evidence type="ECO:0000313" key="18">
    <source>
        <dbReference type="Ensembl" id="ENSLBEP00000002202.1"/>
    </source>
</evidence>
<dbReference type="SUPFAM" id="SSF55895">
    <property type="entry name" value="Ribonuclease Rh-like"/>
    <property type="match status" value="1"/>
</dbReference>
<dbReference type="GO" id="GO:0016075">
    <property type="term" value="P:rRNA catabolic process"/>
    <property type="evidence" value="ECO:0007669"/>
    <property type="project" value="Ensembl"/>
</dbReference>
<dbReference type="PROSITE" id="PS00530">
    <property type="entry name" value="RNASE_T2_1"/>
    <property type="match status" value="1"/>
</dbReference>
<protein>
    <submittedName>
        <fullName evidence="18">Ribonuclease T2</fullName>
    </submittedName>
</protein>
<organism evidence="18 19">
    <name type="scientific">Labrus bergylta</name>
    <name type="common">ballan wrasse</name>
    <dbReference type="NCBI Taxonomy" id="56723"/>
    <lineage>
        <taxon>Eukaryota</taxon>
        <taxon>Metazoa</taxon>
        <taxon>Chordata</taxon>
        <taxon>Craniata</taxon>
        <taxon>Vertebrata</taxon>
        <taxon>Euteleostomi</taxon>
        <taxon>Actinopterygii</taxon>
        <taxon>Neopterygii</taxon>
        <taxon>Teleostei</taxon>
        <taxon>Neoteleostei</taxon>
        <taxon>Acanthomorphata</taxon>
        <taxon>Eupercaria</taxon>
        <taxon>Labriformes</taxon>
        <taxon>Labridae</taxon>
        <taxon>Labrus</taxon>
    </lineage>
</organism>
<evidence type="ECO:0000256" key="8">
    <source>
        <dbReference type="ARBA" id="ARBA00022801"/>
    </source>
</evidence>
<dbReference type="GeneTree" id="ENSGT00640000091563"/>
<keyword evidence="12" id="KW-0458">Lysosome</keyword>
<evidence type="ECO:0000256" key="3">
    <source>
        <dbReference type="ARBA" id="ARBA00004613"/>
    </source>
</evidence>
<dbReference type="InterPro" id="IPR033697">
    <property type="entry name" value="Ribonuclease_T2_eukaryotic"/>
</dbReference>
<evidence type="ECO:0000256" key="5">
    <source>
        <dbReference type="ARBA" id="ARBA00022525"/>
    </source>
</evidence>
<evidence type="ECO:0000256" key="14">
    <source>
        <dbReference type="ARBA" id="ARBA00051280"/>
    </source>
</evidence>
<dbReference type="GO" id="GO:0033897">
    <property type="term" value="F:ribonuclease T2 activity"/>
    <property type="evidence" value="ECO:0007669"/>
    <property type="project" value="InterPro"/>
</dbReference>
<dbReference type="InParanoid" id="A0A3Q3E4S5"/>
<reference evidence="18" key="2">
    <citation type="submission" date="2025-09" db="UniProtKB">
        <authorList>
            <consortium name="Ensembl"/>
        </authorList>
    </citation>
    <scope>IDENTIFICATION</scope>
</reference>
<dbReference type="InterPro" id="IPR001568">
    <property type="entry name" value="RNase_T2-like"/>
</dbReference>
<dbReference type="InterPro" id="IPR033130">
    <property type="entry name" value="RNase_T2_His_AS_2"/>
</dbReference>
<dbReference type="PANTHER" id="PTHR11240:SF22">
    <property type="entry name" value="RIBONUCLEASE T2"/>
    <property type="match status" value="1"/>
</dbReference>
<keyword evidence="19" id="KW-1185">Reference proteome</keyword>
<dbReference type="Pfam" id="PF00445">
    <property type="entry name" value="Ribonuclease_T2"/>
    <property type="match status" value="1"/>
</dbReference>
<evidence type="ECO:0000256" key="1">
    <source>
        <dbReference type="ARBA" id="ARBA00004227"/>
    </source>
</evidence>
<name>A0A3Q3E4S5_9LABR</name>
<comment type="subcellular location">
    <subcellularLocation>
        <location evidence="2">Endoplasmic reticulum lumen</location>
    </subcellularLocation>
    <subcellularLocation>
        <location evidence="1">Lysosome lumen</location>
    </subcellularLocation>
    <subcellularLocation>
        <location evidence="3">Secreted</location>
    </subcellularLocation>
</comment>
<keyword evidence="11" id="KW-0325">Glycoprotein</keyword>
<keyword evidence="8" id="KW-0378">Hydrolase</keyword>
<comment type="catalytic activity">
    <reaction evidence="15">
        <text>an adenylyl-uridine-RNA = a 3'-end 2',3'-cyclophospho-AMP-RNA + a 5'-end dephospho-uridine-RNA</text>
        <dbReference type="Rhea" id="RHEA:81383"/>
        <dbReference type="Rhea" id="RHEA-COMP:17356"/>
        <dbReference type="Rhea" id="RHEA-COMP:19675"/>
        <dbReference type="Rhea" id="RHEA-COMP:19676"/>
        <dbReference type="ChEBI" id="CHEBI:173224"/>
        <dbReference type="ChEBI" id="CHEBI:231879"/>
        <dbReference type="ChEBI" id="CHEBI:231881"/>
    </reaction>
    <physiologicalReaction direction="left-to-right" evidence="15">
        <dbReference type="Rhea" id="RHEA:81384"/>
    </physiologicalReaction>
</comment>
<dbReference type="PANTHER" id="PTHR11240">
    <property type="entry name" value="RIBONUCLEASE T2"/>
    <property type="match status" value="1"/>
</dbReference>
<proteinExistence type="inferred from homology"/>
<evidence type="ECO:0000256" key="7">
    <source>
        <dbReference type="ARBA" id="ARBA00022759"/>
    </source>
</evidence>
<dbReference type="GO" id="GO:0016787">
    <property type="term" value="F:hydrolase activity"/>
    <property type="evidence" value="ECO:0007669"/>
    <property type="project" value="UniProtKB-KW"/>
</dbReference>
<dbReference type="AlphaFoldDB" id="A0A3Q3E4S5"/>
<evidence type="ECO:0000256" key="2">
    <source>
        <dbReference type="ARBA" id="ARBA00004319"/>
    </source>
</evidence>
<dbReference type="Gene3D" id="3.90.730.10">
    <property type="entry name" value="Ribonuclease T2-like"/>
    <property type="match status" value="1"/>
</dbReference>
<evidence type="ECO:0000256" key="9">
    <source>
        <dbReference type="ARBA" id="ARBA00022824"/>
    </source>
</evidence>
<dbReference type="GO" id="GO:0003723">
    <property type="term" value="F:RNA binding"/>
    <property type="evidence" value="ECO:0007669"/>
    <property type="project" value="InterPro"/>
</dbReference>
<keyword evidence="10" id="KW-1015">Disulfide bond</keyword>
<comment type="similarity">
    <text evidence="4 17">Belongs to the RNase T2 family.</text>
</comment>
<dbReference type="STRING" id="56723.ENSLBEP00000002202"/>
<dbReference type="CDD" id="cd01061">
    <property type="entry name" value="RNase_T2_euk"/>
    <property type="match status" value="1"/>
</dbReference>
<keyword evidence="9" id="KW-0256">Endoplasmic reticulum</keyword>
<dbReference type="PROSITE" id="PS00531">
    <property type="entry name" value="RNASE_T2_2"/>
    <property type="match status" value="1"/>
</dbReference>
<dbReference type="FunFam" id="3.90.730.10:FF:000001">
    <property type="entry name" value="Ribonuclease T2"/>
    <property type="match status" value="1"/>
</dbReference>
<dbReference type="InterPro" id="IPR036430">
    <property type="entry name" value="RNase_T2-like_sf"/>
</dbReference>
<evidence type="ECO:0000256" key="15">
    <source>
        <dbReference type="ARBA" id="ARBA00052670"/>
    </source>
</evidence>
<accession>A0A3Q3E4S5</accession>
<feature type="active site" evidence="16">
    <location>
        <position position="110"/>
    </location>
</feature>
<keyword evidence="5" id="KW-0964">Secreted</keyword>
<evidence type="ECO:0000256" key="17">
    <source>
        <dbReference type="RuleBase" id="RU004328"/>
    </source>
</evidence>
<dbReference type="FunCoup" id="A0A3Q3E4S5">
    <property type="interactions" value="616"/>
</dbReference>
<evidence type="ECO:0000256" key="16">
    <source>
        <dbReference type="PIRSR" id="PIRSR633697-1"/>
    </source>
</evidence>
<keyword evidence="13" id="KW-0456">Lyase</keyword>